<dbReference type="GO" id="GO:0016020">
    <property type="term" value="C:membrane"/>
    <property type="evidence" value="ECO:0007669"/>
    <property type="project" value="TreeGrafter"/>
</dbReference>
<dbReference type="OrthoDB" id="9790784at2"/>
<feature type="active site" description="Charge relay system" evidence="4 5">
    <location>
        <position position="494"/>
    </location>
</feature>
<dbReference type="GO" id="GO:0004252">
    <property type="term" value="F:serine-type endopeptidase activity"/>
    <property type="evidence" value="ECO:0007669"/>
    <property type="project" value="UniProtKB-UniRule"/>
</dbReference>
<dbReference type="InterPro" id="IPR015500">
    <property type="entry name" value="Peptidase_S8_subtilisin-rel"/>
</dbReference>
<dbReference type="InterPro" id="IPR023828">
    <property type="entry name" value="Peptidase_S8_Ser-AS"/>
</dbReference>
<dbReference type="PANTHER" id="PTHR42884:SF14">
    <property type="entry name" value="NEUROENDOCRINE CONVERTASE 1"/>
    <property type="match status" value="1"/>
</dbReference>
<gene>
    <name evidence="8" type="ORF">FKG94_15900</name>
</gene>
<feature type="active site" description="Charge relay system" evidence="4 5">
    <location>
        <position position="302"/>
    </location>
</feature>
<accession>A0A545TBA5</accession>
<name>A0A545TBA5_9GAMM</name>
<dbReference type="Gene3D" id="3.40.50.200">
    <property type="entry name" value="Peptidase S8/S53 domain"/>
    <property type="match status" value="1"/>
</dbReference>
<evidence type="ECO:0000256" key="6">
    <source>
        <dbReference type="SAM" id="Coils"/>
    </source>
</evidence>
<evidence type="ECO:0000313" key="9">
    <source>
        <dbReference type="Proteomes" id="UP000319732"/>
    </source>
</evidence>
<evidence type="ECO:0000259" key="7">
    <source>
        <dbReference type="Pfam" id="PF00082"/>
    </source>
</evidence>
<dbReference type="PROSITE" id="PS51892">
    <property type="entry name" value="SUBTILASE"/>
    <property type="match status" value="1"/>
</dbReference>
<comment type="caution">
    <text evidence="8">The sequence shown here is derived from an EMBL/GenBank/DDBJ whole genome shotgun (WGS) entry which is preliminary data.</text>
</comment>
<evidence type="ECO:0000256" key="4">
    <source>
        <dbReference type="PIRSR" id="PIRSR615500-1"/>
    </source>
</evidence>
<organism evidence="8 9">
    <name type="scientific">Exilibacterium tricleocarpae</name>
    <dbReference type="NCBI Taxonomy" id="2591008"/>
    <lineage>
        <taxon>Bacteria</taxon>
        <taxon>Pseudomonadati</taxon>
        <taxon>Pseudomonadota</taxon>
        <taxon>Gammaproteobacteria</taxon>
        <taxon>Cellvibrionales</taxon>
        <taxon>Cellvibrionaceae</taxon>
        <taxon>Exilibacterium</taxon>
    </lineage>
</organism>
<keyword evidence="9" id="KW-1185">Reference proteome</keyword>
<dbReference type="AlphaFoldDB" id="A0A545TBA5"/>
<dbReference type="PROSITE" id="PS00138">
    <property type="entry name" value="SUBTILASE_SER"/>
    <property type="match status" value="1"/>
</dbReference>
<dbReference type="InterPro" id="IPR036852">
    <property type="entry name" value="Peptidase_S8/S53_dom_sf"/>
</dbReference>
<dbReference type="EMBL" id="VHSG01000016">
    <property type="protein sequence ID" value="TQV74500.1"/>
    <property type="molecule type" value="Genomic_DNA"/>
</dbReference>
<dbReference type="PANTHER" id="PTHR42884">
    <property type="entry name" value="PROPROTEIN CONVERTASE SUBTILISIN/KEXIN-RELATED"/>
    <property type="match status" value="1"/>
</dbReference>
<protein>
    <submittedName>
        <fullName evidence="8">S8 family serine peptidase</fullName>
    </submittedName>
</protein>
<feature type="coiled-coil region" evidence="6">
    <location>
        <begin position="72"/>
        <end position="99"/>
    </location>
</feature>
<comment type="similarity">
    <text evidence="5">Belongs to the peptidase S8 family.</text>
</comment>
<evidence type="ECO:0000256" key="3">
    <source>
        <dbReference type="ARBA" id="ARBA00022825"/>
    </source>
</evidence>
<keyword evidence="1 5" id="KW-0645">Protease</keyword>
<evidence type="ECO:0000256" key="5">
    <source>
        <dbReference type="PROSITE-ProRule" id="PRU01240"/>
    </source>
</evidence>
<keyword evidence="6" id="KW-0175">Coiled coil</keyword>
<dbReference type="Proteomes" id="UP000319732">
    <property type="component" value="Unassembled WGS sequence"/>
</dbReference>
<evidence type="ECO:0000256" key="1">
    <source>
        <dbReference type="ARBA" id="ARBA00022670"/>
    </source>
</evidence>
<sequence>MEQNIMNKYILLCLSFLLFTVHISYANEGSRVTPNALAVVTGEEGDRGAMDEIAQQYGFSVESKNENMYSLYSRGNREREELEQIAEEIKNQFQRQKVVREVGLLGYDGVRSNPVLIPMQVIVAFNKEMSAEEIRKLNQELDVKIERAPLKIMPNQYIVSIPAGREGVMALIEQYMKTGVVEYAHPNYWKVEIPFETTPIDPFFGEQWHHRNTGQLGGLVDADADTSWAWDFGLGSSSIVIAVFDDGSDINHEDLQANLYVNPGEIAGNGVDDDGNGFIDDVNGWDFGSGDNNPSAQGTESHGTAVSGVAIARANNSRGVAGACPQCRWMPLRRTYGGFPDSARIAAFDYVAMMDVDIMNNSWGHGSPFGSVSAGVAAAINNANASGVTIFFAAGNGNSSGWCVSSYPSLNSVVAVSSSTNLDQKVTESAWGNCVDILTPSHRGYSAPFMGTKNITTTDRTGNAGYNLNNPPPMPCAQADPADRDYTHCFGGTSSASPFTAGIAGLILSADNALNPTQVENLIQDTADKIVPDTATYDTDTGFSTTHAYGRTNAYEAVRVVSSSGDGRSGVDIFVRDNRLDWGNTTGYLGQQKSNVKFDSPRSFIGHWRSEDIKVDAPPYQVPPTAATFDAFIDEKPSLAPGDVNRAYVRVRNRGYTTAENISVKLMWTQFGTALPALNADFWTQYPNDSALAANPWTSMTCNGTGLDYCEIDQIPYSGASVAGTAADAAGIARFDFDAPSYDPALANHYCLLAVTNADNDPVDSLSTGIFLADTLTPNDNNVTHRNYHNLDTSVAEGGSFRFFVRNPTRRVIETWLELIVDPRLQELVGLQAEGFDWQKPFRMEAGAERLVTLHVYSQSKEAVGDIGVVQLIEGKKGAEVLGGLTIELINSDLQPEKEK</sequence>
<feature type="domain" description="Peptidase S8/S53" evidence="7">
    <location>
        <begin position="237"/>
        <end position="534"/>
    </location>
</feature>
<feature type="active site" description="Charge relay system" evidence="4 5">
    <location>
        <position position="245"/>
    </location>
</feature>
<dbReference type="InterPro" id="IPR000209">
    <property type="entry name" value="Peptidase_S8/S53_dom"/>
</dbReference>
<dbReference type="Pfam" id="PF00082">
    <property type="entry name" value="Peptidase_S8"/>
    <property type="match status" value="1"/>
</dbReference>
<reference evidence="8 9" key="1">
    <citation type="submission" date="2019-06" db="EMBL/GenBank/DDBJ databases">
        <title>Whole genome sequence for Cellvibrionaceae sp. R142.</title>
        <authorList>
            <person name="Wang G."/>
        </authorList>
    </citation>
    <scope>NUCLEOTIDE SEQUENCE [LARGE SCALE GENOMIC DNA]</scope>
    <source>
        <strain evidence="8 9">R142</strain>
    </source>
</reference>
<dbReference type="SUPFAM" id="SSF52743">
    <property type="entry name" value="Subtilisin-like"/>
    <property type="match status" value="1"/>
</dbReference>
<dbReference type="GO" id="GO:0016485">
    <property type="term" value="P:protein processing"/>
    <property type="evidence" value="ECO:0007669"/>
    <property type="project" value="TreeGrafter"/>
</dbReference>
<keyword evidence="3 5" id="KW-0720">Serine protease</keyword>
<proteinExistence type="inferred from homology"/>
<evidence type="ECO:0000256" key="2">
    <source>
        <dbReference type="ARBA" id="ARBA00022801"/>
    </source>
</evidence>
<dbReference type="RefSeq" id="WP_142905321.1">
    <property type="nucleotide sequence ID" value="NZ_ML660096.1"/>
</dbReference>
<keyword evidence="2 5" id="KW-0378">Hydrolase</keyword>
<evidence type="ECO:0000313" key="8">
    <source>
        <dbReference type="EMBL" id="TQV74500.1"/>
    </source>
</evidence>
<dbReference type="PRINTS" id="PR00723">
    <property type="entry name" value="SUBTILISIN"/>
</dbReference>